<dbReference type="Proteomes" id="UP000596742">
    <property type="component" value="Unassembled WGS sequence"/>
</dbReference>
<sequence length="311" mass="35498">MSFSYLFIHVKKKGNIKVQVYVQLAFFLSGNHFEKRAEDNSTEEFKELRNQTQPFLCEAYKSLTGFVTIKIIQFNELEVVSELAFKPYKNDTDRNGGDIADEILEITTTLLNNGSGKIGNYQFNKTKTQESLQNLNNSVRSAIKDFVHKPGGEGTTREYEWYAACKSYICQHNGTCVINDKHNAICKCSEDEVYTYSGAHCEHKAKKLISEINYTIAIVIGGMSAVLLITAVICCVCISKRRDNKTRYDNENIHEHGTLSYNHPMGLLGRQRVPSNLYLTQTSRDDDNYFIDYRSRHTYMDGNINSNNVNI</sequence>
<keyword evidence="2" id="KW-1133">Transmembrane helix</keyword>
<protein>
    <recommendedName>
        <fullName evidence="3">EGF-like domain-containing protein</fullName>
    </recommendedName>
</protein>
<dbReference type="InterPro" id="IPR036364">
    <property type="entry name" value="SEA_dom_sf"/>
</dbReference>
<keyword evidence="2" id="KW-0812">Transmembrane</keyword>
<feature type="domain" description="EGF-like" evidence="3">
    <location>
        <begin position="161"/>
        <end position="202"/>
    </location>
</feature>
<dbReference type="InterPro" id="IPR000082">
    <property type="entry name" value="SEA_dom"/>
</dbReference>
<dbReference type="OrthoDB" id="9987373at2759"/>
<evidence type="ECO:0000256" key="1">
    <source>
        <dbReference type="PROSITE-ProRule" id="PRU00076"/>
    </source>
</evidence>
<keyword evidence="1" id="KW-0245">EGF-like domain</keyword>
<gene>
    <name evidence="4" type="ORF">MGAL_10B066269</name>
</gene>
<keyword evidence="2" id="KW-0472">Membrane</keyword>
<dbReference type="EMBL" id="UYJE01006712">
    <property type="protein sequence ID" value="VDI48333.1"/>
    <property type="molecule type" value="Genomic_DNA"/>
</dbReference>
<feature type="transmembrane region" description="Helical" evidence="2">
    <location>
        <begin position="214"/>
        <end position="238"/>
    </location>
</feature>
<evidence type="ECO:0000313" key="5">
    <source>
        <dbReference type="Proteomes" id="UP000596742"/>
    </source>
</evidence>
<evidence type="ECO:0000256" key="2">
    <source>
        <dbReference type="SAM" id="Phobius"/>
    </source>
</evidence>
<comment type="caution">
    <text evidence="1">Lacks conserved residue(s) required for the propagation of feature annotation.</text>
</comment>
<dbReference type="AlphaFoldDB" id="A0A8B6FDH7"/>
<comment type="caution">
    <text evidence="4">The sequence shown here is derived from an EMBL/GenBank/DDBJ whole genome shotgun (WGS) entry which is preliminary data.</text>
</comment>
<dbReference type="Pfam" id="PF01390">
    <property type="entry name" value="SEA"/>
    <property type="match status" value="1"/>
</dbReference>
<proteinExistence type="predicted"/>
<reference evidence="4" key="1">
    <citation type="submission" date="2018-11" db="EMBL/GenBank/DDBJ databases">
        <authorList>
            <person name="Alioto T."/>
            <person name="Alioto T."/>
        </authorList>
    </citation>
    <scope>NUCLEOTIDE SEQUENCE</scope>
</reference>
<dbReference type="SUPFAM" id="SSF82671">
    <property type="entry name" value="SEA domain"/>
    <property type="match status" value="1"/>
</dbReference>
<dbReference type="SUPFAM" id="SSF57196">
    <property type="entry name" value="EGF/Laminin"/>
    <property type="match status" value="1"/>
</dbReference>
<accession>A0A8B6FDH7</accession>
<dbReference type="Gene3D" id="2.10.25.10">
    <property type="entry name" value="Laminin"/>
    <property type="match status" value="1"/>
</dbReference>
<evidence type="ECO:0000259" key="3">
    <source>
        <dbReference type="PROSITE" id="PS50026"/>
    </source>
</evidence>
<organism evidence="4 5">
    <name type="scientific">Mytilus galloprovincialis</name>
    <name type="common">Mediterranean mussel</name>
    <dbReference type="NCBI Taxonomy" id="29158"/>
    <lineage>
        <taxon>Eukaryota</taxon>
        <taxon>Metazoa</taxon>
        <taxon>Spiralia</taxon>
        <taxon>Lophotrochozoa</taxon>
        <taxon>Mollusca</taxon>
        <taxon>Bivalvia</taxon>
        <taxon>Autobranchia</taxon>
        <taxon>Pteriomorphia</taxon>
        <taxon>Mytilida</taxon>
        <taxon>Mytiloidea</taxon>
        <taxon>Mytilidae</taxon>
        <taxon>Mytilinae</taxon>
        <taxon>Mytilus</taxon>
    </lineage>
</organism>
<name>A0A8B6FDH7_MYTGA</name>
<dbReference type="InterPro" id="IPR000742">
    <property type="entry name" value="EGF"/>
</dbReference>
<dbReference type="PROSITE" id="PS50026">
    <property type="entry name" value="EGF_3"/>
    <property type="match status" value="1"/>
</dbReference>
<evidence type="ECO:0000313" key="4">
    <source>
        <dbReference type="EMBL" id="VDI48333.1"/>
    </source>
</evidence>
<keyword evidence="5" id="KW-1185">Reference proteome</keyword>